<dbReference type="EMBL" id="CAJNOW010002786">
    <property type="protein sequence ID" value="CAF1363513.1"/>
    <property type="molecule type" value="Genomic_DNA"/>
</dbReference>
<evidence type="ECO:0000256" key="3">
    <source>
        <dbReference type="ARBA" id="ARBA00026121"/>
    </source>
</evidence>
<dbReference type="Gene3D" id="3.40.50.12780">
    <property type="entry name" value="N-terminal domain of ligase-like"/>
    <property type="match status" value="1"/>
</dbReference>
<sequence length="680" mass="77476">MLQSYFIRSRIISVVLIPQSILFNQVNTLTYKARIQRLYNDGSDLKQQTVEINSTEHIRRCSLHKNDDIWTLYKTVHPNVRTLGDALHEGYINSKDGPCLGSIQTSNGIDSLQWLSYSEVAEKSRYIGSYLWAKTKLIPIQSKVAILSSNRSEYLFAEQACYQYGFVVVSLYTTYDFATILSVLQRTQAEVLIVDNLQRIQTFQDDLFKNSQIKEILVMDDTSHDENSKIRSFSAIFKTMKNTDLRERPTVDPDSIATFILTSGTTGEPKIAMISHENLLATAKGHILRLEKANIKAPLTDRHCSFLPMAHVYERFMLLQVLLGGTQLVFCPEPEKLPYYLSIVKPTQASVVPRVLNKVYDAIMTEVNKSTIKKFLIQQALRERPWFLSYFVFRKVKKLFGNDLKVMITGAAPITPDVMHFFRIALDMPIMEGYGQTESAGAGTSTHPTDVSYGTIGSPVPVIDIKLVDVPDTNYRSENNQGEICVRGPSVFKGYYGDEAKTREVLDKDGWLHTGDVGEWTSDGALRVIDRAKHIFKLSQGHYIAPERLEDVYIRSRWISQIFIDGMPSEATLVAIVIPDEDYVRKNYQSAVAGKTFADLCKDEKLKEIILSDIKRLAKVYKVKFYETLSNIYLHSELFSQNNELLTVTLKTRRANARTRFEPIIKSLYRTKSTTKNKFS</sequence>
<evidence type="ECO:0000313" key="5">
    <source>
        <dbReference type="EMBL" id="CAF1179233.1"/>
    </source>
</evidence>
<dbReference type="InterPro" id="IPR000873">
    <property type="entry name" value="AMP-dep_synth/lig_dom"/>
</dbReference>
<dbReference type="SUPFAM" id="SSF56801">
    <property type="entry name" value="Acetyl-CoA synthetase-like"/>
    <property type="match status" value="1"/>
</dbReference>
<evidence type="ECO:0000313" key="9">
    <source>
        <dbReference type="EMBL" id="CAF3762708.1"/>
    </source>
</evidence>
<dbReference type="EMBL" id="CAJOBJ010000917">
    <property type="protein sequence ID" value="CAF3851053.1"/>
    <property type="molecule type" value="Genomic_DNA"/>
</dbReference>
<proteinExistence type="predicted"/>
<dbReference type="GO" id="GO:0005783">
    <property type="term" value="C:endoplasmic reticulum"/>
    <property type="evidence" value="ECO:0007669"/>
    <property type="project" value="TreeGrafter"/>
</dbReference>
<dbReference type="Proteomes" id="UP000663856">
    <property type="component" value="Unassembled WGS sequence"/>
</dbReference>
<dbReference type="GO" id="GO:0016020">
    <property type="term" value="C:membrane"/>
    <property type="evidence" value="ECO:0007669"/>
    <property type="project" value="TreeGrafter"/>
</dbReference>
<evidence type="ECO:0000256" key="1">
    <source>
        <dbReference type="ARBA" id="ARBA00022598"/>
    </source>
</evidence>
<evidence type="ECO:0000313" key="7">
    <source>
        <dbReference type="EMBL" id="CAF2100711.1"/>
    </source>
</evidence>
<organism evidence="6 13">
    <name type="scientific">Rotaria magnacalcarata</name>
    <dbReference type="NCBI Taxonomy" id="392030"/>
    <lineage>
        <taxon>Eukaryota</taxon>
        <taxon>Metazoa</taxon>
        <taxon>Spiralia</taxon>
        <taxon>Gnathifera</taxon>
        <taxon>Rotifera</taxon>
        <taxon>Eurotatoria</taxon>
        <taxon>Bdelloidea</taxon>
        <taxon>Philodinida</taxon>
        <taxon>Philodinidae</taxon>
        <taxon>Rotaria</taxon>
    </lineage>
</organism>
<accession>A0A815IAI8</accession>
<dbReference type="EMBL" id="CAJNRE010017834">
    <property type="protein sequence ID" value="CAF2157683.1"/>
    <property type="molecule type" value="Genomic_DNA"/>
</dbReference>
<gene>
    <name evidence="9" type="ORF">BYL167_LOCUS953</name>
    <name evidence="5" type="ORF">CJN711_LOCUS10926</name>
    <name evidence="10" type="ORF">GIL414_LOCUS3965</name>
    <name evidence="6" type="ORF">KQP761_LOCUS7849</name>
    <name evidence="8" type="ORF">MBJ925_LOCUS32590</name>
    <name evidence="12" type="ORF">OVN521_LOCUS27014</name>
    <name evidence="11" type="ORF">SMN809_LOCUS19657</name>
    <name evidence="7" type="ORF">WKI299_LOCUS20168</name>
</gene>
<dbReference type="Proteomes" id="UP000663855">
    <property type="component" value="Unassembled WGS sequence"/>
</dbReference>
<evidence type="ECO:0000313" key="6">
    <source>
        <dbReference type="EMBL" id="CAF1363513.1"/>
    </source>
</evidence>
<evidence type="ECO:0000256" key="2">
    <source>
        <dbReference type="ARBA" id="ARBA00022832"/>
    </source>
</evidence>
<dbReference type="EMBL" id="CAJNRF010008354">
    <property type="protein sequence ID" value="CAF2100711.1"/>
    <property type="molecule type" value="Genomic_DNA"/>
</dbReference>
<evidence type="ECO:0000313" key="11">
    <source>
        <dbReference type="EMBL" id="CAF4148881.1"/>
    </source>
</evidence>
<keyword evidence="2" id="KW-0276">Fatty acid metabolism</keyword>
<dbReference type="EMBL" id="CAJOBI010009907">
    <property type="protein sequence ID" value="CAF4148881.1"/>
    <property type="molecule type" value="Genomic_DNA"/>
</dbReference>
<dbReference type="Proteomes" id="UP000663866">
    <property type="component" value="Unassembled WGS sequence"/>
</dbReference>
<evidence type="ECO:0000313" key="8">
    <source>
        <dbReference type="EMBL" id="CAF2157683.1"/>
    </source>
</evidence>
<name>A0A815IAI8_9BILA</name>
<evidence type="ECO:0000313" key="13">
    <source>
        <dbReference type="Proteomes" id="UP000663834"/>
    </source>
</evidence>
<keyword evidence="14" id="KW-1185">Reference proteome</keyword>
<keyword evidence="2" id="KW-0443">Lipid metabolism</keyword>
<dbReference type="InterPro" id="IPR020845">
    <property type="entry name" value="AMP-binding_CS"/>
</dbReference>
<evidence type="ECO:0000313" key="14">
    <source>
        <dbReference type="Proteomes" id="UP000663866"/>
    </source>
</evidence>
<evidence type="ECO:0000313" key="10">
    <source>
        <dbReference type="EMBL" id="CAF3851053.1"/>
    </source>
</evidence>
<dbReference type="Proteomes" id="UP000681967">
    <property type="component" value="Unassembled WGS sequence"/>
</dbReference>
<comment type="caution">
    <text evidence="6">The sequence shown here is derived from an EMBL/GenBank/DDBJ whole genome shotgun (WGS) entry which is preliminary data.</text>
</comment>
<keyword evidence="1" id="KW-0436">Ligase</keyword>
<dbReference type="PANTHER" id="PTHR43272:SF107">
    <property type="entry name" value="LONG-CHAIN-FATTY-ACID--COA LIGASE 5"/>
    <property type="match status" value="1"/>
</dbReference>
<dbReference type="InterPro" id="IPR042099">
    <property type="entry name" value="ANL_N_sf"/>
</dbReference>
<evidence type="ECO:0000313" key="12">
    <source>
        <dbReference type="EMBL" id="CAF4213083.1"/>
    </source>
</evidence>
<dbReference type="EMBL" id="CAJOBG010007303">
    <property type="protein sequence ID" value="CAF4213083.1"/>
    <property type="molecule type" value="Genomic_DNA"/>
</dbReference>
<dbReference type="OrthoDB" id="1700726at2759"/>
<dbReference type="EC" id="6.2.1.3" evidence="3"/>
<dbReference type="PROSITE" id="PS00455">
    <property type="entry name" value="AMP_BINDING"/>
    <property type="match status" value="1"/>
</dbReference>
<reference evidence="6" key="1">
    <citation type="submission" date="2021-02" db="EMBL/GenBank/DDBJ databases">
        <authorList>
            <person name="Nowell W R."/>
        </authorList>
    </citation>
    <scope>NUCLEOTIDE SEQUENCE</scope>
</reference>
<dbReference type="AlphaFoldDB" id="A0A815IAI8"/>
<evidence type="ECO:0000259" key="4">
    <source>
        <dbReference type="Pfam" id="PF00501"/>
    </source>
</evidence>
<dbReference type="EMBL" id="CAJOBH010000123">
    <property type="protein sequence ID" value="CAF3762708.1"/>
    <property type="molecule type" value="Genomic_DNA"/>
</dbReference>
<dbReference type="PANTHER" id="PTHR43272">
    <property type="entry name" value="LONG-CHAIN-FATTY-ACID--COA LIGASE"/>
    <property type="match status" value="1"/>
</dbReference>
<dbReference type="GO" id="GO:0004467">
    <property type="term" value="F:long-chain fatty acid-CoA ligase activity"/>
    <property type="evidence" value="ECO:0007669"/>
    <property type="project" value="UniProtKB-EC"/>
</dbReference>
<dbReference type="EMBL" id="CAJNOV010004537">
    <property type="protein sequence ID" value="CAF1179233.1"/>
    <property type="molecule type" value="Genomic_DNA"/>
</dbReference>
<protein>
    <recommendedName>
        <fullName evidence="3">long-chain-fatty-acid--CoA ligase</fullName>
        <ecNumber evidence="3">6.2.1.3</ecNumber>
    </recommendedName>
</protein>
<dbReference type="Proteomes" id="UP000663834">
    <property type="component" value="Unassembled WGS sequence"/>
</dbReference>
<dbReference type="Proteomes" id="UP000676336">
    <property type="component" value="Unassembled WGS sequence"/>
</dbReference>
<dbReference type="Pfam" id="PF00501">
    <property type="entry name" value="AMP-binding"/>
    <property type="match status" value="1"/>
</dbReference>
<feature type="domain" description="AMP-dependent synthetase/ligase" evidence="4">
    <location>
        <begin position="111"/>
        <end position="496"/>
    </location>
</feature>
<dbReference type="Proteomes" id="UP000663824">
    <property type="component" value="Unassembled WGS sequence"/>
</dbReference>
<dbReference type="Proteomes" id="UP000681720">
    <property type="component" value="Unassembled WGS sequence"/>
</dbReference>